<keyword evidence="9" id="KW-0325">Glycoprotein</keyword>
<dbReference type="GO" id="GO:0000139">
    <property type="term" value="C:Golgi membrane"/>
    <property type="evidence" value="ECO:0007669"/>
    <property type="project" value="UniProtKB-SubCell"/>
</dbReference>
<feature type="site" description="Interaction with galactose moiety of substrate glycoprotein" evidence="13">
    <location>
        <position position="283"/>
    </location>
</feature>
<accession>A0A1I8EQY1</accession>
<keyword evidence="12 14" id="KW-0464">Manganese</keyword>
<sequence>YKNLKEITDVKCNGAIRQYEEQLNTIHALQVILLFVYLLNFIVIIIRHDLNIGLITAKNVIHSFNRIQFKAGFLFLLFTNENSMEKCLRQMRSSGSLHRAYMIYYLRIFAAVFILLLIIQFTSSIRSSNMLKASLKVSSASPSLFSQIIVITPTYRRTTRLADMTRMANTLSHIKNLYWIVIEDANNKVKAVEKLLNRTALPYTYFPAKTLPGYPQRGWYQRTMALQYLRNNSNLISGKSTKSVVYFADDDNSYDIRLFNNYIRNVQKVGIWAVGFSGGALVESPAVVNRTVVGWNVVWHKKRKFATDMAGFAVALDVVLNSTAVFGKSCSRGLGAPETCFLEDLGLQTHDLEPFGFDEEEREILVWHTKTVKVILDKSVADAHVIVIVVNTVSGIVKRKNFKIQSKI</sequence>
<dbReference type="Gene3D" id="3.90.550.10">
    <property type="entry name" value="Spore Coat Polysaccharide Biosynthesis Protein SpsA, Chain A"/>
    <property type="match status" value="1"/>
</dbReference>
<evidence type="ECO:0000256" key="7">
    <source>
        <dbReference type="ARBA" id="ARBA00022989"/>
    </source>
</evidence>
<dbReference type="GO" id="GO:0015018">
    <property type="term" value="F:galactosylgalactosylxylosylprotein 3-beta-glucuronosyltransferase activity"/>
    <property type="evidence" value="ECO:0007669"/>
    <property type="project" value="UniProtKB-UniRule"/>
</dbReference>
<dbReference type="Pfam" id="PF03360">
    <property type="entry name" value="Glyco_transf_43"/>
    <property type="match status" value="1"/>
</dbReference>
<keyword evidence="6 14" id="KW-0735">Signal-anchor</keyword>
<comment type="catalytic activity">
    <reaction evidence="10 14">
        <text>3-O-(beta-D-galactosyl-(1-&gt;3)-beta-D-galactosyl-(1-&gt;4)-beta-D-xylosyl)-L-seryl-[protein] + UDP-alpha-D-glucuronate = 3-O-(beta-D-GlcA-(1-&gt;3)-beta-D-Gal-(1-&gt;3)-beta-D-Gal-(1-&gt;4)-beta-D-Xyl)-L-seryl-[protein] + UDP + H(+)</text>
        <dbReference type="Rhea" id="RHEA:24168"/>
        <dbReference type="Rhea" id="RHEA-COMP:12571"/>
        <dbReference type="Rhea" id="RHEA-COMP:12573"/>
        <dbReference type="ChEBI" id="CHEBI:15378"/>
        <dbReference type="ChEBI" id="CHEBI:58052"/>
        <dbReference type="ChEBI" id="CHEBI:58223"/>
        <dbReference type="ChEBI" id="CHEBI:132090"/>
        <dbReference type="ChEBI" id="CHEBI:132093"/>
        <dbReference type="EC" id="2.4.1.135"/>
    </reaction>
</comment>
<keyword evidence="5 14" id="KW-0812">Transmembrane</keyword>
<evidence type="ECO:0000256" key="12">
    <source>
        <dbReference type="PIRSR" id="PIRSR605027-3"/>
    </source>
</evidence>
<keyword evidence="12 14" id="KW-0479">Metal-binding</keyword>
<dbReference type="STRING" id="6293.A0A1I8EQY1"/>
<dbReference type="WBParaSite" id="maker-PairedContig_4185-snap-gene-0.6-mRNA-1">
    <property type="protein sequence ID" value="maker-PairedContig_4185-snap-gene-0.6-mRNA-1"/>
    <property type="gene ID" value="maker-PairedContig_4185-snap-gene-0.6"/>
</dbReference>
<organism evidence="15">
    <name type="scientific">Wuchereria bancrofti</name>
    <dbReference type="NCBI Taxonomy" id="6293"/>
    <lineage>
        <taxon>Eukaryota</taxon>
        <taxon>Metazoa</taxon>
        <taxon>Ecdysozoa</taxon>
        <taxon>Nematoda</taxon>
        <taxon>Chromadorea</taxon>
        <taxon>Rhabditida</taxon>
        <taxon>Spirurina</taxon>
        <taxon>Spiruromorpha</taxon>
        <taxon>Filarioidea</taxon>
        <taxon>Onchocercidae</taxon>
        <taxon>Wuchereria</taxon>
    </lineage>
</organism>
<evidence type="ECO:0000256" key="5">
    <source>
        <dbReference type="ARBA" id="ARBA00022692"/>
    </source>
</evidence>
<feature type="binding site" evidence="12">
    <location>
        <position position="251"/>
    </location>
    <ligand>
        <name>Mn(2+)</name>
        <dbReference type="ChEBI" id="CHEBI:29035"/>
    </ligand>
</feature>
<comment type="similarity">
    <text evidence="2 14">Belongs to the glycosyltransferase 43 family.</text>
</comment>
<dbReference type="SUPFAM" id="SSF53448">
    <property type="entry name" value="Nucleotide-diphospho-sugar transferases"/>
    <property type="match status" value="1"/>
</dbReference>
<dbReference type="UniPathway" id="UPA00378"/>
<evidence type="ECO:0000256" key="2">
    <source>
        <dbReference type="ARBA" id="ARBA00007706"/>
    </source>
</evidence>
<feature type="transmembrane region" description="Helical" evidence="14">
    <location>
        <begin position="26"/>
        <end position="46"/>
    </location>
</feature>
<evidence type="ECO:0000256" key="9">
    <source>
        <dbReference type="ARBA" id="ARBA00023180"/>
    </source>
</evidence>
<keyword evidence="14" id="KW-0333">Golgi apparatus</keyword>
<keyword evidence="4 14" id="KW-0808">Transferase</keyword>
<dbReference type="InterPro" id="IPR005027">
    <property type="entry name" value="Glyco_trans_43"/>
</dbReference>
<dbReference type="AlphaFoldDB" id="A0A1I8EQY1"/>
<evidence type="ECO:0000256" key="13">
    <source>
        <dbReference type="PIRSR" id="PIRSR605027-4"/>
    </source>
</evidence>
<feature type="active site" description="Proton donor/acceptor" evidence="11">
    <location>
        <position position="338"/>
    </location>
</feature>
<comment type="cofactor">
    <cofactor evidence="12 14">
        <name>Mn(2+)</name>
        <dbReference type="ChEBI" id="CHEBI:29035"/>
    </cofactor>
</comment>
<dbReference type="PANTHER" id="PTHR10896:SF30">
    <property type="entry name" value="GALACTOSYLGALACTOSYLXYLOSYLPROTEIN 3-BETA-GLUCURONOSYLTRANSFERASE"/>
    <property type="match status" value="1"/>
</dbReference>
<dbReference type="GO" id="GO:0050650">
    <property type="term" value="P:chondroitin sulfate proteoglycan biosynthetic process"/>
    <property type="evidence" value="ECO:0007669"/>
    <property type="project" value="TreeGrafter"/>
</dbReference>
<dbReference type="FunFam" id="3.90.550.10:FF:000147">
    <property type="entry name" value="Galactosylgalactosylxylosylprotein 3-beta-glucuronosyltransferase"/>
    <property type="match status" value="1"/>
</dbReference>
<feature type="transmembrane region" description="Helical" evidence="14">
    <location>
        <begin position="101"/>
        <end position="121"/>
    </location>
</feature>
<dbReference type="EC" id="2.4.1.135" evidence="3 14"/>
<evidence type="ECO:0000256" key="14">
    <source>
        <dbReference type="RuleBase" id="RU363127"/>
    </source>
</evidence>
<dbReference type="CDD" id="cd00218">
    <property type="entry name" value="GlcAT-I"/>
    <property type="match status" value="1"/>
</dbReference>
<dbReference type="GO" id="GO:0005975">
    <property type="term" value="P:carbohydrate metabolic process"/>
    <property type="evidence" value="ECO:0007669"/>
    <property type="project" value="TreeGrafter"/>
</dbReference>
<protein>
    <recommendedName>
        <fullName evidence="3 14">Galactosylgalactosylxylosylprotein 3-beta-glucuronosyltransferase</fullName>
        <ecNumber evidence="3 14">2.4.1.135</ecNumber>
    </recommendedName>
</protein>
<keyword evidence="7 14" id="KW-1133">Transmembrane helix</keyword>
<dbReference type="GO" id="GO:0046872">
    <property type="term" value="F:metal ion binding"/>
    <property type="evidence" value="ECO:0007669"/>
    <property type="project" value="UniProtKB-KW"/>
</dbReference>
<evidence type="ECO:0000256" key="10">
    <source>
        <dbReference type="ARBA" id="ARBA00047979"/>
    </source>
</evidence>
<evidence type="ECO:0000256" key="3">
    <source>
        <dbReference type="ARBA" id="ARBA00012641"/>
    </source>
</evidence>
<evidence type="ECO:0000256" key="11">
    <source>
        <dbReference type="PIRSR" id="PIRSR605027-1"/>
    </source>
</evidence>
<comment type="caution">
    <text evidence="14">Lacks conserved residue(s) required for the propagation of feature annotation.</text>
</comment>
<evidence type="ECO:0000256" key="6">
    <source>
        <dbReference type="ARBA" id="ARBA00022968"/>
    </source>
</evidence>
<evidence type="ECO:0000256" key="1">
    <source>
        <dbReference type="ARBA" id="ARBA00004606"/>
    </source>
</evidence>
<comment type="pathway">
    <text evidence="14">Protein modification; protein glycosylation.</text>
</comment>
<evidence type="ECO:0000256" key="4">
    <source>
        <dbReference type="ARBA" id="ARBA00022679"/>
    </source>
</evidence>
<dbReference type="InterPro" id="IPR029044">
    <property type="entry name" value="Nucleotide-diphossugar_trans"/>
</dbReference>
<proteinExistence type="inferred from homology"/>
<evidence type="ECO:0000256" key="8">
    <source>
        <dbReference type="ARBA" id="ARBA00023136"/>
    </source>
</evidence>
<reference evidence="15" key="1">
    <citation type="submission" date="2016-11" db="UniProtKB">
        <authorList>
            <consortium name="WormBaseParasite"/>
        </authorList>
    </citation>
    <scope>IDENTIFICATION</scope>
    <source>
        <strain evidence="15">pt0022</strain>
    </source>
</reference>
<name>A0A1I8EQY1_WUCBA</name>
<evidence type="ECO:0000313" key="15">
    <source>
        <dbReference type="WBParaSite" id="maker-PairedContig_4185-snap-gene-0.6-mRNA-1"/>
    </source>
</evidence>
<keyword evidence="8 14" id="KW-0472">Membrane</keyword>
<comment type="subcellular location">
    <subcellularLocation>
        <location evidence="14">Golgi apparatus membrane</location>
        <topology evidence="14">Single-pass type II membrane protein</topology>
    </subcellularLocation>
    <subcellularLocation>
        <location evidence="1">Membrane</location>
        <topology evidence="1">Single-pass type II membrane protein</topology>
    </subcellularLocation>
</comment>
<dbReference type="PANTHER" id="PTHR10896">
    <property type="entry name" value="GALACTOSYLGALACTOSYLXYLOSYLPROTEIN 3-BETA-GLUCURONOSYLTRANSFERASE BETA-1,3-GLUCURONYLTRANSFERASE"/>
    <property type="match status" value="1"/>
</dbReference>